<evidence type="ECO:0008006" key="4">
    <source>
        <dbReference type="Google" id="ProtNLM"/>
    </source>
</evidence>
<keyword evidence="3" id="KW-1185">Reference proteome</keyword>
<proteinExistence type="predicted"/>
<evidence type="ECO:0000313" key="2">
    <source>
        <dbReference type="EMBL" id="SHL32522.1"/>
    </source>
</evidence>
<name>A0A1M6ZPX7_9HYPH</name>
<evidence type="ECO:0000256" key="1">
    <source>
        <dbReference type="ARBA" id="ARBA00022801"/>
    </source>
</evidence>
<dbReference type="InterPro" id="IPR050261">
    <property type="entry name" value="FrsA_esterase"/>
</dbReference>
<dbReference type="STRING" id="735517.SAMN05444272_0308"/>
<dbReference type="EMBL" id="FRBW01000001">
    <property type="protein sequence ID" value="SHL32522.1"/>
    <property type="molecule type" value="Genomic_DNA"/>
</dbReference>
<reference evidence="2 3" key="1">
    <citation type="submission" date="2016-11" db="EMBL/GenBank/DDBJ databases">
        <authorList>
            <person name="Jaros S."/>
            <person name="Januszkiewicz K."/>
            <person name="Wedrychowicz H."/>
        </authorList>
    </citation>
    <scope>NUCLEOTIDE SEQUENCE [LARGE SCALE GENOMIC DNA]</scope>
    <source>
        <strain evidence="2 3">DSM 22153</strain>
    </source>
</reference>
<dbReference type="AlphaFoldDB" id="A0A1M6ZPX7"/>
<organism evidence="2 3">
    <name type="scientific">Roseibium suaedae</name>
    <dbReference type="NCBI Taxonomy" id="735517"/>
    <lineage>
        <taxon>Bacteria</taxon>
        <taxon>Pseudomonadati</taxon>
        <taxon>Pseudomonadota</taxon>
        <taxon>Alphaproteobacteria</taxon>
        <taxon>Hyphomicrobiales</taxon>
        <taxon>Stappiaceae</taxon>
        <taxon>Roseibium</taxon>
    </lineage>
</organism>
<dbReference type="SUPFAM" id="SSF53474">
    <property type="entry name" value="alpha/beta-Hydrolases"/>
    <property type="match status" value="2"/>
</dbReference>
<protein>
    <recommendedName>
        <fullName evidence="4">Alpha/beta fold hydrolase</fullName>
    </recommendedName>
</protein>
<dbReference type="Gene3D" id="3.40.50.1820">
    <property type="entry name" value="alpha/beta hydrolase"/>
    <property type="match status" value="2"/>
</dbReference>
<dbReference type="RefSeq" id="WP_139250981.1">
    <property type="nucleotide sequence ID" value="NZ_FRBW01000001.1"/>
</dbReference>
<dbReference type="PANTHER" id="PTHR22946">
    <property type="entry name" value="DIENELACTONE HYDROLASE DOMAIN-CONTAINING PROTEIN-RELATED"/>
    <property type="match status" value="1"/>
</dbReference>
<keyword evidence="1" id="KW-0378">Hydrolase</keyword>
<dbReference type="Proteomes" id="UP000186002">
    <property type="component" value="Unassembled WGS sequence"/>
</dbReference>
<dbReference type="OrthoDB" id="249225at2"/>
<accession>A0A1M6ZPX7</accession>
<gene>
    <name evidence="2" type="ORF">SAMN05444272_0308</name>
</gene>
<evidence type="ECO:0000313" key="3">
    <source>
        <dbReference type="Proteomes" id="UP000186002"/>
    </source>
</evidence>
<dbReference type="PANTHER" id="PTHR22946:SF9">
    <property type="entry name" value="POLYKETIDE TRANSFERASE AF380"/>
    <property type="match status" value="1"/>
</dbReference>
<dbReference type="GO" id="GO:0052689">
    <property type="term" value="F:carboxylic ester hydrolase activity"/>
    <property type="evidence" value="ECO:0007669"/>
    <property type="project" value="UniProtKB-ARBA"/>
</dbReference>
<sequence length="577" mass="62455">MSIARPVVFGDLAGMYHAAGGSTAVLMLSPWAYEELCSRKTYRILGENLAEAGYPCLRFDFPGTCHSALASDAIRDVSAWQKASEAALDELIKLSSAKRIILIGQGLGGLFAGELARSRKVDGVIYLGAVSQGRAHLREISAWTAMTQPTFLVRPSDGPEGGLMAGGFVLSAETLSEIKGLNLLKNEAPKVDRSLVVGRPGNPADVKLAEHLAAGGGQVDLSAFEGYVDYISNPTLSRLPEGPIRAVVSWVEAHFPLNEPTRTDAPGPHLSAVLEGQGFRETQVRFGPDDMFFGVLTEPASGTAPTAVLMLNAGYDHSSGWGRYTVDLAREMAGNGFAMLRMDLAGIGETPYWPGQGEQVLYSPRQNEDVRNAVDWLKQNLPGTRVLISGRCSGAYQAFVSADLDERIEGAFLINSRKLVWDPHEDVDQAIREPIQTLDTYRSKMTDPRQFKRLLSGELALSTAIRKVTTAIKKAADRRLAPVLGGLSRHHRLGSQVTNRLKSLEKRNVPVALVYSEGDRGLLEISDWFGSDASGLAAYPNVTFSRVPDADHNLSPLAAREVITAQLLSFVKGFGLR</sequence>
<dbReference type="InterPro" id="IPR029058">
    <property type="entry name" value="AB_hydrolase_fold"/>
</dbReference>